<keyword evidence="5" id="KW-0539">Nucleus</keyword>
<dbReference type="SMART" id="SM01030">
    <property type="entry name" value="BHD_1"/>
    <property type="match status" value="1"/>
</dbReference>
<protein>
    <submittedName>
        <fullName evidence="10">Cysteine proteinase</fullName>
    </submittedName>
</protein>
<feature type="compositionally biased region" description="Basic and acidic residues" evidence="6">
    <location>
        <begin position="240"/>
        <end position="250"/>
    </location>
</feature>
<evidence type="ECO:0000259" key="8">
    <source>
        <dbReference type="SMART" id="SM01031"/>
    </source>
</evidence>
<dbReference type="InterPro" id="IPR042488">
    <property type="entry name" value="Rad4_BHD3_sf"/>
</dbReference>
<dbReference type="GO" id="GO:0006289">
    <property type="term" value="P:nucleotide-excision repair"/>
    <property type="evidence" value="ECO:0007669"/>
    <property type="project" value="InterPro"/>
</dbReference>
<dbReference type="EMBL" id="KE145373">
    <property type="protein sequence ID" value="EPE24395.1"/>
    <property type="molecule type" value="Genomic_DNA"/>
</dbReference>
<proteinExistence type="inferred from homology"/>
<dbReference type="InterPro" id="IPR004583">
    <property type="entry name" value="DNA_repair_Rad4"/>
</dbReference>
<dbReference type="Pfam" id="PF10405">
    <property type="entry name" value="BHD_3"/>
    <property type="match status" value="1"/>
</dbReference>
<dbReference type="AlphaFoldDB" id="S3CEH0"/>
<feature type="compositionally biased region" description="Basic residues" evidence="6">
    <location>
        <begin position="1116"/>
        <end position="1127"/>
    </location>
</feature>
<dbReference type="KEGG" id="glz:GLAREA_08247"/>
<sequence length="1148" mass="128146">MPPFLPRKHLRSPSPEAGPSKRPAVGKSKPATPAARKPTLFDDLDAGTGKRRTVEDQKAILDKLVATDDEGSLSSLSSEDEFENVPGVQQKSINDGSGDEDDEIEFEDVETYTAPTQAGPAPSGDLELTLTRDTRISLTNPLGTKKGPTKIERQIRINTHQVHVQFLMFHNAIRNAWACDKELHGILLKHLSPGVEREIEKWRRRSGLSWNDQDGPEAQIKGKGKGKEVEKGKGKAKTPRGKEANPRSQRDWGQPAAMLEAGAVDISGGDPLFKLVEVLVAFWKQRFRITAPALRKLGYMPLQTLDEVTKSFEKVQHDPERYGEKIVGIEQFRVCASKMEGSRDVGAQLFTALLRAIGLDTRLVANLQPVGFGWGKYEEASEKNARQLKKPGKQRQKGDDSGHSDNSDASEEEQTEVKLTKPKTKAPARVKNTKKETPKTTRHSLRGDKGAPIDLSSSELSSLESDEESVVDVTPAKKSTKPSLPYDRDLVTPNYWSEVLSPVTNEYLPVDAIVLRLHATSQEQYERFLPPNKSERSRHITSYVVGHSSDGTAKDVTTRYLKWKKWPGRTKGYRLPPEKIPIHDRNGKIKHYEHKDWFKIVMSGYSRGSKNHPLTEVDHHEDATILQPAKPERRVVQEGKETIQYYKSSPEFVLERHLKREEALLPGAKHVKMFTTKKKGVEDSEERVFLRKDVVKCKSEETWHKEGRIPIIGVEPLKSVPYRAATINRKRQLKEQEQETGAKPLQGLYSLEQTEWIVSPPIENGHIPTNKYGNFDLFVDSMLPQGAVHLPFKGTVTICKRLGISFGEAVTDFEFGHGAAIPVVTGVVVAEEHEEAVMKEWRIYEDERQRKENEKRKRVAIGMWARMVRGLRLIKDFVAVHGEDGGHEVDEINPWTNRKTTAAEDKAIEKNRESMVHREEDLAGGFFPEGHHEEEVDQSSLRFFPGSQNPDESTGGGGFFVDEPEDPAELNSEAYATPHSLDSASRAPVQAEVQRDEKMDGRSDSDTPLPEVKKVGAKKRGRPVAGSSRKSNQLPTPSSATPILSRRPKIPGSSTSKPVKKQVSGANLSNEGESSSLSEPEGDGRSDDQEPPKKLAKRTPAKRATKPPIESASRAAPRKTPKRHAAKKSATALTSHYFEQEGDEDDEF</sequence>
<feature type="region of interest" description="Disordered" evidence="6">
    <location>
        <begin position="1"/>
        <end position="101"/>
    </location>
</feature>
<dbReference type="GO" id="GO:0000111">
    <property type="term" value="C:nucleotide-excision repair factor 2 complex"/>
    <property type="evidence" value="ECO:0007669"/>
    <property type="project" value="TreeGrafter"/>
</dbReference>
<evidence type="ECO:0000256" key="1">
    <source>
        <dbReference type="ARBA" id="ARBA00004123"/>
    </source>
</evidence>
<dbReference type="GO" id="GO:0003684">
    <property type="term" value="F:damaged DNA binding"/>
    <property type="evidence" value="ECO:0007669"/>
    <property type="project" value="InterPro"/>
</dbReference>
<feature type="domain" description="Rad4 beta-hairpin" evidence="7">
    <location>
        <begin position="636"/>
        <end position="695"/>
    </location>
</feature>
<dbReference type="HOGENOM" id="CLU_003639_0_2_1"/>
<dbReference type="InterPro" id="IPR038765">
    <property type="entry name" value="Papain-like_cys_pep_sf"/>
</dbReference>
<reference evidence="10 11" key="1">
    <citation type="journal article" date="2013" name="BMC Genomics">
        <title>Genomics-driven discovery of the pneumocandin biosynthetic gene cluster in the fungus Glarea lozoyensis.</title>
        <authorList>
            <person name="Chen L."/>
            <person name="Yue Q."/>
            <person name="Zhang X."/>
            <person name="Xiang M."/>
            <person name="Wang C."/>
            <person name="Li S."/>
            <person name="Che Y."/>
            <person name="Ortiz-Lopez F.J."/>
            <person name="Bills G.F."/>
            <person name="Liu X."/>
            <person name="An Z."/>
        </authorList>
    </citation>
    <scope>NUCLEOTIDE SEQUENCE [LARGE SCALE GENOMIC DNA]</scope>
    <source>
        <strain evidence="11">ATCC 20868 / MF5171</strain>
    </source>
</reference>
<dbReference type="SMART" id="SM01032">
    <property type="entry name" value="BHD_3"/>
    <property type="match status" value="1"/>
</dbReference>
<dbReference type="FunFam" id="3.30.70.2460:FF:000001">
    <property type="entry name" value="DNA repair protein Rad4 family"/>
    <property type="match status" value="1"/>
</dbReference>
<dbReference type="InterPro" id="IPR036985">
    <property type="entry name" value="Transglutaminase-like_sf"/>
</dbReference>
<dbReference type="PANTHER" id="PTHR12135">
    <property type="entry name" value="DNA REPAIR PROTEIN XP-C / RAD4"/>
    <property type="match status" value="1"/>
</dbReference>
<feature type="compositionally biased region" description="Basic and acidic residues" evidence="6">
    <location>
        <begin position="396"/>
        <end position="406"/>
    </location>
</feature>
<dbReference type="STRING" id="1116229.S3CEH0"/>
<feature type="compositionally biased region" description="Basic and acidic residues" evidence="6">
    <location>
        <begin position="52"/>
        <end position="61"/>
    </location>
</feature>
<accession>S3CEH0</accession>
<feature type="compositionally biased region" description="Basic and acidic residues" evidence="6">
    <location>
        <begin position="1082"/>
        <end position="1093"/>
    </location>
</feature>
<dbReference type="PANTHER" id="PTHR12135:SF2">
    <property type="entry name" value="DNA REPAIR PROTEIN RAD34"/>
    <property type="match status" value="1"/>
</dbReference>
<feature type="compositionally biased region" description="Low complexity" evidence="6">
    <location>
        <begin position="454"/>
        <end position="463"/>
    </location>
</feature>
<dbReference type="Proteomes" id="UP000016922">
    <property type="component" value="Unassembled WGS sequence"/>
</dbReference>
<gene>
    <name evidence="10" type="ORF">GLAREA_08247</name>
</gene>
<dbReference type="OMA" id="TWPGKTK"/>
<feature type="compositionally biased region" description="Basic residues" evidence="6">
    <location>
        <begin position="1"/>
        <end position="11"/>
    </location>
</feature>
<feature type="compositionally biased region" description="Basic residues" evidence="6">
    <location>
        <begin position="386"/>
        <end position="395"/>
    </location>
</feature>
<dbReference type="Pfam" id="PF10403">
    <property type="entry name" value="BHD_1"/>
    <property type="match status" value="1"/>
</dbReference>
<evidence type="ECO:0000259" key="9">
    <source>
        <dbReference type="SMART" id="SM01032"/>
    </source>
</evidence>
<dbReference type="Pfam" id="PF03835">
    <property type="entry name" value="Rad4"/>
    <property type="match status" value="1"/>
</dbReference>
<dbReference type="SUPFAM" id="SSF54001">
    <property type="entry name" value="Cysteine proteinases"/>
    <property type="match status" value="1"/>
</dbReference>
<evidence type="ECO:0000256" key="6">
    <source>
        <dbReference type="SAM" id="MobiDB-lite"/>
    </source>
</evidence>
<dbReference type="RefSeq" id="XP_008088483.1">
    <property type="nucleotide sequence ID" value="XM_008090292.1"/>
</dbReference>
<feature type="domain" description="Rad4 beta-hairpin" evidence="9">
    <location>
        <begin position="767"/>
        <end position="841"/>
    </location>
</feature>
<evidence type="ECO:0000313" key="10">
    <source>
        <dbReference type="EMBL" id="EPE24395.1"/>
    </source>
</evidence>
<feature type="region of interest" description="Disordered" evidence="6">
    <location>
        <begin position="383"/>
        <end position="482"/>
    </location>
</feature>
<feature type="compositionally biased region" description="Polar residues" evidence="6">
    <location>
        <begin position="942"/>
        <end position="952"/>
    </location>
</feature>
<dbReference type="Gene3D" id="2.20.20.110">
    <property type="entry name" value="Rad4, beta-hairpin domain BHD1"/>
    <property type="match status" value="1"/>
</dbReference>
<dbReference type="InterPro" id="IPR018327">
    <property type="entry name" value="BHD_2"/>
</dbReference>
<evidence type="ECO:0000313" key="11">
    <source>
        <dbReference type="Proteomes" id="UP000016922"/>
    </source>
</evidence>
<evidence type="ECO:0000256" key="4">
    <source>
        <dbReference type="ARBA" id="ARBA00023204"/>
    </source>
</evidence>
<feature type="region of interest" description="Disordered" evidence="6">
    <location>
        <begin position="942"/>
        <end position="1148"/>
    </location>
</feature>
<dbReference type="GO" id="GO:0005737">
    <property type="term" value="C:cytoplasm"/>
    <property type="evidence" value="ECO:0007669"/>
    <property type="project" value="TreeGrafter"/>
</dbReference>
<comment type="similarity">
    <text evidence="2">Belongs to the XPC family.</text>
</comment>
<dbReference type="GO" id="GO:0006298">
    <property type="term" value="P:mismatch repair"/>
    <property type="evidence" value="ECO:0007669"/>
    <property type="project" value="TreeGrafter"/>
</dbReference>
<dbReference type="InterPro" id="IPR018325">
    <property type="entry name" value="Rad4/PNGase_transGLS-fold"/>
</dbReference>
<evidence type="ECO:0000259" key="7">
    <source>
        <dbReference type="SMART" id="SM01030"/>
    </source>
</evidence>
<feature type="compositionally biased region" description="Polar residues" evidence="6">
    <location>
        <begin position="1028"/>
        <end position="1042"/>
    </location>
</feature>
<evidence type="ECO:0000256" key="3">
    <source>
        <dbReference type="ARBA" id="ARBA00022763"/>
    </source>
</evidence>
<feature type="compositionally biased region" description="Low complexity" evidence="6">
    <location>
        <begin position="1064"/>
        <end position="1079"/>
    </location>
</feature>
<feature type="compositionally biased region" description="Basic and acidic residues" evidence="6">
    <location>
        <begin position="433"/>
        <end position="451"/>
    </location>
</feature>
<dbReference type="OrthoDB" id="300780at2759"/>
<feature type="domain" description="Rad4 beta-hairpin" evidence="8">
    <location>
        <begin position="697"/>
        <end position="760"/>
    </location>
</feature>
<dbReference type="Pfam" id="PF10404">
    <property type="entry name" value="BHD_2"/>
    <property type="match status" value="1"/>
</dbReference>
<organism evidence="10 11">
    <name type="scientific">Glarea lozoyensis (strain ATCC 20868 / MF5171)</name>
    <dbReference type="NCBI Taxonomy" id="1116229"/>
    <lineage>
        <taxon>Eukaryota</taxon>
        <taxon>Fungi</taxon>
        <taxon>Dikarya</taxon>
        <taxon>Ascomycota</taxon>
        <taxon>Pezizomycotina</taxon>
        <taxon>Leotiomycetes</taxon>
        <taxon>Helotiales</taxon>
        <taxon>Helotiaceae</taxon>
        <taxon>Glarea</taxon>
    </lineage>
</organism>
<dbReference type="Gene3D" id="3.30.70.2460">
    <property type="entry name" value="Rad4, beta-hairpin domain BHD3"/>
    <property type="match status" value="1"/>
</dbReference>
<keyword evidence="11" id="KW-1185">Reference proteome</keyword>
<dbReference type="SMART" id="SM01031">
    <property type="entry name" value="BHD_2"/>
    <property type="match status" value="1"/>
</dbReference>
<feature type="region of interest" description="Disordered" evidence="6">
    <location>
        <begin position="208"/>
        <end position="254"/>
    </location>
</feature>
<dbReference type="InterPro" id="IPR018326">
    <property type="entry name" value="Rad4_beta-hairpin_dom1"/>
</dbReference>
<evidence type="ECO:0000256" key="2">
    <source>
        <dbReference type="ARBA" id="ARBA00009525"/>
    </source>
</evidence>
<evidence type="ECO:0000256" key="5">
    <source>
        <dbReference type="ARBA" id="ARBA00023242"/>
    </source>
</evidence>
<feature type="compositionally biased region" description="Basic residues" evidence="6">
    <location>
        <begin position="1094"/>
        <end position="1105"/>
    </location>
</feature>
<keyword evidence="4" id="KW-0234">DNA repair</keyword>
<keyword evidence="3" id="KW-0227">DNA damage</keyword>
<feature type="compositionally biased region" description="Basic residues" evidence="6">
    <location>
        <begin position="420"/>
        <end position="432"/>
    </location>
</feature>
<name>S3CEH0_GLAL2</name>
<dbReference type="eggNOG" id="KOG2179">
    <property type="taxonomic scope" value="Eukaryota"/>
</dbReference>
<comment type="subcellular location">
    <subcellularLocation>
        <location evidence="1">Nucleus</location>
    </subcellularLocation>
</comment>
<dbReference type="GO" id="GO:0003697">
    <property type="term" value="F:single-stranded DNA binding"/>
    <property type="evidence" value="ECO:0007669"/>
    <property type="project" value="TreeGrafter"/>
</dbReference>
<dbReference type="GO" id="GO:0071942">
    <property type="term" value="C:XPC complex"/>
    <property type="evidence" value="ECO:0007669"/>
    <property type="project" value="TreeGrafter"/>
</dbReference>
<dbReference type="Gene3D" id="3.90.260.10">
    <property type="entry name" value="Transglutaminase-like"/>
    <property type="match status" value="1"/>
</dbReference>
<dbReference type="InterPro" id="IPR018328">
    <property type="entry name" value="Rad4_beta-hairpin_dom3"/>
</dbReference>
<feature type="compositionally biased region" description="Basic and acidic residues" evidence="6">
    <location>
        <begin position="993"/>
        <end position="1005"/>
    </location>
</feature>
<dbReference type="GeneID" id="19467296"/>